<organism evidence="1 2">
    <name type="scientific">Trichoderma longibrachiatum ATCC 18648</name>
    <dbReference type="NCBI Taxonomy" id="983965"/>
    <lineage>
        <taxon>Eukaryota</taxon>
        <taxon>Fungi</taxon>
        <taxon>Dikarya</taxon>
        <taxon>Ascomycota</taxon>
        <taxon>Pezizomycotina</taxon>
        <taxon>Sordariomycetes</taxon>
        <taxon>Hypocreomycetidae</taxon>
        <taxon>Hypocreales</taxon>
        <taxon>Hypocreaceae</taxon>
        <taxon>Trichoderma</taxon>
    </lineage>
</organism>
<keyword evidence="2" id="KW-1185">Reference proteome</keyword>
<evidence type="ECO:0000313" key="1">
    <source>
        <dbReference type="EMBL" id="PTB73190.1"/>
    </source>
</evidence>
<dbReference type="OrthoDB" id="4759875at2759"/>
<dbReference type="Proteomes" id="UP000240760">
    <property type="component" value="Unassembled WGS sequence"/>
</dbReference>
<dbReference type="AlphaFoldDB" id="A0A2T4BV45"/>
<dbReference type="STRING" id="983965.A0A2T4BV45"/>
<dbReference type="InterPro" id="IPR011990">
    <property type="entry name" value="TPR-like_helical_dom_sf"/>
</dbReference>
<dbReference type="SUPFAM" id="SSF48452">
    <property type="entry name" value="TPR-like"/>
    <property type="match status" value="1"/>
</dbReference>
<sequence length="278" mass="31043">MTMTFAAGKTWTTVPRCWYHKAADNVPTTGRLYHHLAILARLNVIQQLYHYTKSSTTCYTPALLLQENGSTECLAAALLLHQVGLTECSPTTPLLHPDQLDQMPDSSPSTTPCSLGRGLAAAILIHTSGQPNALQQLLYYAMATKRFLTHRYRRLSREFVPESRPVAITRGSSPVYGFEQNGWQLMDSHCRCDSMWMHGFCFSFTFQCSAGTGSPHHTRIRGNADDTMRTPSTSVYCASSGLAAFFAMRWNSVMIDAWLRHTGFGSARMSPNQFYTAR</sequence>
<reference evidence="1 2" key="1">
    <citation type="submission" date="2016-07" db="EMBL/GenBank/DDBJ databases">
        <title>Multiple horizontal gene transfer events from other fungi enriched the ability of initially mycotrophic Trichoderma (Ascomycota) to feed on dead plant biomass.</title>
        <authorList>
            <consortium name="DOE Joint Genome Institute"/>
            <person name="Aerts A."/>
            <person name="Atanasova L."/>
            <person name="Chenthamara K."/>
            <person name="Zhang J."/>
            <person name="Grujic M."/>
            <person name="Henrissat B."/>
            <person name="Kuo A."/>
            <person name="Salamov A."/>
            <person name="Lipzen A."/>
            <person name="Labutti K."/>
            <person name="Barry K."/>
            <person name="Miao Y."/>
            <person name="Rahimi M.J."/>
            <person name="Shen Q."/>
            <person name="Grigoriev I.V."/>
            <person name="Kubicek C.P."/>
            <person name="Druzhinina I.S."/>
        </authorList>
    </citation>
    <scope>NUCLEOTIDE SEQUENCE [LARGE SCALE GENOMIC DNA]</scope>
    <source>
        <strain evidence="1 2">ATCC 18648</strain>
    </source>
</reference>
<gene>
    <name evidence="1" type="ORF">M440DRAFT_347350</name>
</gene>
<proteinExistence type="predicted"/>
<dbReference type="EMBL" id="KZ679139">
    <property type="protein sequence ID" value="PTB73190.1"/>
    <property type="molecule type" value="Genomic_DNA"/>
</dbReference>
<evidence type="ECO:0000313" key="2">
    <source>
        <dbReference type="Proteomes" id="UP000240760"/>
    </source>
</evidence>
<protein>
    <submittedName>
        <fullName evidence="1">Uncharacterized protein</fullName>
    </submittedName>
</protein>
<name>A0A2T4BV45_TRILO</name>
<accession>A0A2T4BV45</accession>